<evidence type="ECO:0000256" key="12">
    <source>
        <dbReference type="ARBA" id="ARBA00023288"/>
    </source>
</evidence>
<evidence type="ECO:0000256" key="6">
    <source>
        <dbReference type="ARBA" id="ARBA00022553"/>
    </source>
</evidence>
<keyword evidence="14" id="KW-1185">Reference proteome</keyword>
<keyword evidence="12" id="KW-0449">Lipoprotein</keyword>
<keyword evidence="11" id="KW-0472">Membrane</keyword>
<evidence type="ECO:0000256" key="3">
    <source>
        <dbReference type="ARBA" id="ARBA00022448"/>
    </source>
</evidence>
<evidence type="ECO:0000313" key="13">
    <source>
        <dbReference type="EMBL" id="KJH52879.1"/>
    </source>
</evidence>
<reference evidence="14" key="2">
    <citation type="journal article" date="2016" name="Sci. Rep.">
        <title>Dictyocaulus viviparus genome, variome and transcriptome elucidate lungworm biology and support future intervention.</title>
        <authorList>
            <person name="McNulty S.N."/>
            <person name="Strube C."/>
            <person name="Rosa B.A."/>
            <person name="Martin J.C."/>
            <person name="Tyagi R."/>
            <person name="Choi Y.J."/>
            <person name="Wang Q."/>
            <person name="Hallsworth Pepin K."/>
            <person name="Zhang X."/>
            <person name="Ozersky P."/>
            <person name="Wilson R.K."/>
            <person name="Sternberg P.W."/>
            <person name="Gasser R.B."/>
            <person name="Mitreva M."/>
        </authorList>
    </citation>
    <scope>NUCLEOTIDE SEQUENCE [LARGE SCALE GENOMIC DNA]</scope>
    <source>
        <strain evidence="14">HannoverDv2000</strain>
    </source>
</reference>
<dbReference type="GO" id="GO:0046872">
    <property type="term" value="F:metal ion binding"/>
    <property type="evidence" value="ECO:0007669"/>
    <property type="project" value="UniProtKB-KW"/>
</dbReference>
<keyword evidence="7" id="KW-0519">Myristate</keyword>
<dbReference type="GO" id="GO:0005886">
    <property type="term" value="C:plasma membrane"/>
    <property type="evidence" value="ECO:0007669"/>
    <property type="project" value="UniProtKB-SubCell"/>
</dbReference>
<keyword evidence="8" id="KW-0479">Metal-binding</keyword>
<evidence type="ECO:0000256" key="11">
    <source>
        <dbReference type="ARBA" id="ARBA00023136"/>
    </source>
</evidence>
<accession>A0A0D8YA69</accession>
<evidence type="ECO:0000256" key="9">
    <source>
        <dbReference type="ARBA" id="ARBA00022737"/>
    </source>
</evidence>
<dbReference type="Gene3D" id="1.10.238.10">
    <property type="entry name" value="EF-hand"/>
    <property type="match status" value="1"/>
</dbReference>
<evidence type="ECO:0000256" key="7">
    <source>
        <dbReference type="ARBA" id="ARBA00022707"/>
    </source>
</evidence>
<evidence type="ECO:0000313" key="14">
    <source>
        <dbReference type="Proteomes" id="UP000053766"/>
    </source>
</evidence>
<name>A0A0D8YA69_DICVI</name>
<dbReference type="STRING" id="29172.A0A0D8YA69"/>
<evidence type="ECO:0000256" key="4">
    <source>
        <dbReference type="ARBA" id="ARBA00022475"/>
    </source>
</evidence>
<dbReference type="Proteomes" id="UP000053766">
    <property type="component" value="Unassembled WGS sequence"/>
</dbReference>
<keyword evidence="6" id="KW-0597">Phosphoprotein</keyword>
<keyword evidence="9" id="KW-0677">Repeat</keyword>
<organism evidence="13 14">
    <name type="scientific">Dictyocaulus viviparus</name>
    <name type="common">Bovine lungworm</name>
    <dbReference type="NCBI Taxonomy" id="29172"/>
    <lineage>
        <taxon>Eukaryota</taxon>
        <taxon>Metazoa</taxon>
        <taxon>Ecdysozoa</taxon>
        <taxon>Nematoda</taxon>
        <taxon>Chromadorea</taxon>
        <taxon>Rhabditida</taxon>
        <taxon>Rhabditina</taxon>
        <taxon>Rhabditomorpha</taxon>
        <taxon>Strongyloidea</taxon>
        <taxon>Metastrongylidae</taxon>
        <taxon>Dictyocaulus</taxon>
    </lineage>
</organism>
<dbReference type="EMBL" id="KN716158">
    <property type="protein sequence ID" value="KJH52879.1"/>
    <property type="molecule type" value="Genomic_DNA"/>
</dbReference>
<dbReference type="InterPro" id="IPR051875">
    <property type="entry name" value="Calcineurin_B_homologous"/>
</dbReference>
<comment type="subcellular location">
    <subcellularLocation>
        <location evidence="1">Cell membrane</location>
    </subcellularLocation>
    <subcellularLocation>
        <location evidence="2">Cytoplasm</location>
    </subcellularLocation>
</comment>
<keyword evidence="5" id="KW-0963">Cytoplasm</keyword>
<reference evidence="13 14" key="1">
    <citation type="submission" date="2013-11" db="EMBL/GenBank/DDBJ databases">
        <title>Draft genome of the bovine lungworm Dictyocaulus viviparus.</title>
        <authorList>
            <person name="Mitreva M."/>
        </authorList>
    </citation>
    <scope>NUCLEOTIDE SEQUENCE [LARGE SCALE GENOMIC DNA]</scope>
    <source>
        <strain evidence="13 14">HannoverDv2000</strain>
    </source>
</reference>
<evidence type="ECO:0000256" key="10">
    <source>
        <dbReference type="ARBA" id="ARBA00022837"/>
    </source>
</evidence>
<keyword evidence="3" id="KW-0813">Transport</keyword>
<keyword evidence="4" id="KW-1003">Cell membrane</keyword>
<dbReference type="OrthoDB" id="191686at2759"/>
<evidence type="ECO:0000256" key="8">
    <source>
        <dbReference type="ARBA" id="ARBA00022723"/>
    </source>
</evidence>
<dbReference type="AlphaFoldDB" id="A0A0D8YA69"/>
<dbReference type="PANTHER" id="PTHR46002">
    <property type="entry name" value="EG:114D9.1 PROTEIN-RELATED"/>
    <property type="match status" value="1"/>
</dbReference>
<keyword evidence="10" id="KW-0106">Calcium</keyword>
<sequence length="108" mass="12133">MDLSVSRSGIIALYNRFLSLATHRDKATNEYFLTEVDFQNIADLQQNPLGQRIIDAFFADAKNEGRGRIAAILKSGEVRKLEDDCVHRTIMGPFGPKSVTAVTKVRRH</sequence>
<evidence type="ECO:0000256" key="1">
    <source>
        <dbReference type="ARBA" id="ARBA00004236"/>
    </source>
</evidence>
<evidence type="ECO:0000256" key="5">
    <source>
        <dbReference type="ARBA" id="ARBA00022490"/>
    </source>
</evidence>
<evidence type="ECO:0000256" key="2">
    <source>
        <dbReference type="ARBA" id="ARBA00004496"/>
    </source>
</evidence>
<gene>
    <name evidence="13" type="ORF">DICVIV_00925</name>
</gene>
<dbReference type="GO" id="GO:0005737">
    <property type="term" value="C:cytoplasm"/>
    <property type="evidence" value="ECO:0007669"/>
    <property type="project" value="UniProtKB-SubCell"/>
</dbReference>
<proteinExistence type="predicted"/>
<protein>
    <submittedName>
        <fullName evidence="13">Uncharacterized protein</fullName>
    </submittedName>
</protein>